<keyword evidence="2" id="KW-1185">Reference proteome</keyword>
<reference evidence="1 2" key="1">
    <citation type="submission" date="2024-03" db="EMBL/GenBank/DDBJ databases">
        <authorList>
            <person name="Gkanogiannis A."/>
            <person name="Becerra Lopez-Lavalle L."/>
        </authorList>
    </citation>
    <scope>NUCLEOTIDE SEQUENCE [LARGE SCALE GENOMIC DNA]</scope>
</reference>
<name>A0ABP0ZAF0_9ROSI</name>
<feature type="non-terminal residue" evidence="1">
    <location>
        <position position="1"/>
    </location>
</feature>
<gene>
    <name evidence="1" type="ORF">CITCOLO1_LOCUS21910</name>
</gene>
<protein>
    <recommendedName>
        <fullName evidence="3">Secreted protein</fullName>
    </recommendedName>
</protein>
<evidence type="ECO:0008006" key="3">
    <source>
        <dbReference type="Google" id="ProtNLM"/>
    </source>
</evidence>
<evidence type="ECO:0000313" key="1">
    <source>
        <dbReference type="EMBL" id="CAK9329454.1"/>
    </source>
</evidence>
<accession>A0ABP0ZAF0</accession>
<sequence>SICVFSVSFISWSAARYSSLSTTTPPVLAAIHVNHDPHHLCTRKATGPADLLPFSQSSVVASVVISSPLSRVVARSGHKLPKT</sequence>
<evidence type="ECO:0000313" key="2">
    <source>
        <dbReference type="Proteomes" id="UP001642487"/>
    </source>
</evidence>
<dbReference type="Proteomes" id="UP001642487">
    <property type="component" value="Chromosome 9"/>
</dbReference>
<organism evidence="1 2">
    <name type="scientific">Citrullus colocynthis</name>
    <name type="common">colocynth</name>
    <dbReference type="NCBI Taxonomy" id="252529"/>
    <lineage>
        <taxon>Eukaryota</taxon>
        <taxon>Viridiplantae</taxon>
        <taxon>Streptophyta</taxon>
        <taxon>Embryophyta</taxon>
        <taxon>Tracheophyta</taxon>
        <taxon>Spermatophyta</taxon>
        <taxon>Magnoliopsida</taxon>
        <taxon>eudicotyledons</taxon>
        <taxon>Gunneridae</taxon>
        <taxon>Pentapetalae</taxon>
        <taxon>rosids</taxon>
        <taxon>fabids</taxon>
        <taxon>Cucurbitales</taxon>
        <taxon>Cucurbitaceae</taxon>
        <taxon>Benincaseae</taxon>
        <taxon>Citrullus</taxon>
    </lineage>
</organism>
<proteinExistence type="predicted"/>
<dbReference type="EMBL" id="OZ021743">
    <property type="protein sequence ID" value="CAK9329454.1"/>
    <property type="molecule type" value="Genomic_DNA"/>
</dbReference>